<evidence type="ECO:0000256" key="11">
    <source>
        <dbReference type="ARBA" id="ARBA00022786"/>
    </source>
</evidence>
<evidence type="ECO:0000259" key="22">
    <source>
        <dbReference type="PROSITE" id="PS50089"/>
    </source>
</evidence>
<evidence type="ECO:0000256" key="10">
    <source>
        <dbReference type="ARBA" id="ARBA00022771"/>
    </source>
</evidence>
<keyword evidence="13 20" id="KW-0238">DNA-binding</keyword>
<feature type="domain" description="UBZ4-type" evidence="24">
    <location>
        <begin position="180"/>
        <end position="207"/>
    </location>
</feature>
<dbReference type="InterPro" id="IPR001841">
    <property type="entry name" value="Znf_RING"/>
</dbReference>
<dbReference type="InterPro" id="IPR039577">
    <property type="entry name" value="Rad18"/>
</dbReference>
<dbReference type="SMART" id="SM00513">
    <property type="entry name" value="SAP"/>
    <property type="match status" value="1"/>
</dbReference>
<dbReference type="InterPro" id="IPR006642">
    <property type="entry name" value="Rad18_UBZ4"/>
</dbReference>
<organism evidence="25 26">
    <name type="scientific">Penicillium brevicompactum</name>
    <dbReference type="NCBI Taxonomy" id="5074"/>
    <lineage>
        <taxon>Eukaryota</taxon>
        <taxon>Fungi</taxon>
        <taxon>Dikarya</taxon>
        <taxon>Ascomycota</taxon>
        <taxon>Pezizomycotina</taxon>
        <taxon>Eurotiomycetes</taxon>
        <taxon>Eurotiomycetidae</taxon>
        <taxon>Eurotiales</taxon>
        <taxon>Aspergillaceae</taxon>
        <taxon>Penicillium</taxon>
    </lineage>
</organism>
<dbReference type="AlphaFoldDB" id="A0A9W9Q9G8"/>
<dbReference type="GO" id="GO:0006281">
    <property type="term" value="P:DNA repair"/>
    <property type="evidence" value="ECO:0007669"/>
    <property type="project" value="UniProtKB-KW"/>
</dbReference>
<keyword evidence="15 20" id="KW-0539">Nucleus</keyword>
<feature type="compositionally biased region" description="Low complexity" evidence="21">
    <location>
        <begin position="372"/>
        <end position="381"/>
    </location>
</feature>
<keyword evidence="7 20" id="KW-0808">Transferase</keyword>
<dbReference type="NCBIfam" id="TIGR00599">
    <property type="entry name" value="rad18"/>
    <property type="match status" value="1"/>
</dbReference>
<keyword evidence="14 19" id="KW-0234">DNA repair</keyword>
<keyword evidence="12 20" id="KW-0862">Zinc</keyword>
<keyword evidence="10 18" id="KW-0863">Zinc-finger</keyword>
<dbReference type="GO" id="GO:0003697">
    <property type="term" value="F:single-stranded DNA binding"/>
    <property type="evidence" value="ECO:0007669"/>
    <property type="project" value="UniProtKB-UniRule"/>
</dbReference>
<evidence type="ECO:0000256" key="21">
    <source>
        <dbReference type="SAM" id="MobiDB-lite"/>
    </source>
</evidence>
<evidence type="ECO:0000256" key="2">
    <source>
        <dbReference type="ARBA" id="ARBA00004123"/>
    </source>
</evidence>
<comment type="pathway">
    <text evidence="3 20">Protein modification; protein ubiquitination.</text>
</comment>
<dbReference type="PROSITE" id="PS50800">
    <property type="entry name" value="SAP"/>
    <property type="match status" value="1"/>
</dbReference>
<dbReference type="FunFam" id="3.30.40.10:FF:000172">
    <property type="entry name" value="E3 ubiquitin-protein ligase RAD18"/>
    <property type="match status" value="1"/>
</dbReference>
<comment type="subcellular location">
    <subcellularLocation>
        <location evidence="2 20">Nucleus</location>
    </subcellularLocation>
</comment>
<evidence type="ECO:0000256" key="15">
    <source>
        <dbReference type="ARBA" id="ARBA00023242"/>
    </source>
</evidence>
<name>A0A9W9Q9G8_PENBR</name>
<evidence type="ECO:0000256" key="17">
    <source>
        <dbReference type="ARBA" id="ARBA00066140"/>
    </source>
</evidence>
<keyword evidence="8 20" id="KW-0479">Metal-binding</keyword>
<evidence type="ECO:0000256" key="12">
    <source>
        <dbReference type="ARBA" id="ARBA00022833"/>
    </source>
</evidence>
<evidence type="ECO:0000256" key="1">
    <source>
        <dbReference type="ARBA" id="ARBA00000900"/>
    </source>
</evidence>
<dbReference type="PROSITE" id="PS50089">
    <property type="entry name" value="ZF_RING_2"/>
    <property type="match status" value="1"/>
</dbReference>
<comment type="subunit">
    <text evidence="17 20">Interacts with E2 UBC2, forming a complex with ubiquitin ligase activity.</text>
</comment>
<dbReference type="PROSITE" id="PS00518">
    <property type="entry name" value="ZF_RING_1"/>
    <property type="match status" value="1"/>
</dbReference>
<evidence type="ECO:0000256" key="16">
    <source>
        <dbReference type="ARBA" id="ARBA00054102"/>
    </source>
</evidence>
<comment type="catalytic activity">
    <reaction evidence="1 20">
        <text>S-ubiquitinyl-[E2 ubiquitin-conjugating enzyme]-L-cysteine + [acceptor protein]-L-lysine = [E2 ubiquitin-conjugating enzyme]-L-cysteine + N(6)-ubiquitinyl-[acceptor protein]-L-lysine.</text>
        <dbReference type="EC" id="2.3.2.27"/>
    </reaction>
</comment>
<evidence type="ECO:0000259" key="23">
    <source>
        <dbReference type="PROSITE" id="PS50800"/>
    </source>
</evidence>
<dbReference type="PANTHER" id="PTHR14134">
    <property type="entry name" value="E3 UBIQUITIN-PROTEIN LIGASE RAD18"/>
    <property type="match status" value="1"/>
</dbReference>
<feature type="domain" description="SAP" evidence="23">
    <location>
        <begin position="243"/>
        <end position="277"/>
    </location>
</feature>
<dbReference type="GO" id="GO:0097505">
    <property type="term" value="C:Rad6-Rad18 complex"/>
    <property type="evidence" value="ECO:0007669"/>
    <property type="project" value="TreeGrafter"/>
</dbReference>
<keyword evidence="9 19" id="KW-0227">DNA damage</keyword>
<dbReference type="PANTHER" id="PTHR14134:SF2">
    <property type="entry name" value="E3 UBIQUITIN-PROTEIN LIGASE RAD18"/>
    <property type="match status" value="1"/>
</dbReference>
<evidence type="ECO:0000256" key="14">
    <source>
        <dbReference type="ARBA" id="ARBA00023204"/>
    </source>
</evidence>
<comment type="function">
    <text evidence="16 20">E3 RING-finger protein, member of the UBC2/RAD6 epistasis group. Associates to the E2 ubiquitin conjugating enzyme UBC2/RAD6 to form the UBC2-RAD18 ubiquitin ligase complex involved in postreplicative repair (PRR) of damaged DNA.</text>
</comment>
<protein>
    <recommendedName>
        <fullName evidence="6 20">Postreplication repair E3 ubiquitin-protein ligase RAD18</fullName>
        <ecNumber evidence="5 20">2.3.2.27</ecNumber>
    </recommendedName>
    <alternativeName>
        <fullName evidence="20">RING-type E3 ubiquitin transferase RAD18</fullName>
    </alternativeName>
</protein>
<dbReference type="InterPro" id="IPR003034">
    <property type="entry name" value="SAP_dom"/>
</dbReference>
<feature type="region of interest" description="Disordered" evidence="21">
    <location>
        <begin position="349"/>
        <end position="394"/>
    </location>
</feature>
<dbReference type="Proteomes" id="UP001147695">
    <property type="component" value="Unassembled WGS sequence"/>
</dbReference>
<dbReference type="GO" id="GO:0005634">
    <property type="term" value="C:nucleus"/>
    <property type="evidence" value="ECO:0007669"/>
    <property type="project" value="UniProtKB-SubCell"/>
</dbReference>
<feature type="region of interest" description="Disordered" evidence="21">
    <location>
        <begin position="202"/>
        <end position="222"/>
    </location>
</feature>
<comment type="similarity">
    <text evidence="4 20">Belongs to the RAD18 family.</text>
</comment>
<dbReference type="EC" id="2.3.2.27" evidence="5 20"/>
<dbReference type="InterPro" id="IPR017907">
    <property type="entry name" value="Znf_RING_CS"/>
</dbReference>
<evidence type="ECO:0000313" key="25">
    <source>
        <dbReference type="EMBL" id="KAJ5329490.1"/>
    </source>
</evidence>
<evidence type="ECO:0000256" key="19">
    <source>
        <dbReference type="PROSITE-ProRule" id="PRU01256"/>
    </source>
</evidence>
<evidence type="ECO:0000256" key="3">
    <source>
        <dbReference type="ARBA" id="ARBA00004906"/>
    </source>
</evidence>
<proteinExistence type="inferred from homology"/>
<evidence type="ECO:0000256" key="20">
    <source>
        <dbReference type="RuleBase" id="RU368093"/>
    </source>
</evidence>
<evidence type="ECO:0000256" key="13">
    <source>
        <dbReference type="ARBA" id="ARBA00023125"/>
    </source>
</evidence>
<dbReference type="SMART" id="SM00184">
    <property type="entry name" value="RING"/>
    <property type="match status" value="1"/>
</dbReference>
<accession>A0A9W9Q9G8</accession>
<reference evidence="25" key="2">
    <citation type="journal article" date="2023" name="IMA Fungus">
        <title>Comparative genomic study of the Penicillium genus elucidates a diverse pangenome and 15 lateral gene transfer events.</title>
        <authorList>
            <person name="Petersen C."/>
            <person name="Sorensen T."/>
            <person name="Nielsen M.R."/>
            <person name="Sondergaard T.E."/>
            <person name="Sorensen J.L."/>
            <person name="Fitzpatrick D.A."/>
            <person name="Frisvad J.C."/>
            <person name="Nielsen K.L."/>
        </authorList>
    </citation>
    <scope>NUCLEOTIDE SEQUENCE</scope>
    <source>
        <strain evidence="25">IBT 35673</strain>
    </source>
</reference>
<evidence type="ECO:0000256" key="5">
    <source>
        <dbReference type="ARBA" id="ARBA00012483"/>
    </source>
</evidence>
<evidence type="ECO:0000256" key="7">
    <source>
        <dbReference type="ARBA" id="ARBA00022679"/>
    </source>
</evidence>
<evidence type="ECO:0000259" key="24">
    <source>
        <dbReference type="PROSITE" id="PS51908"/>
    </source>
</evidence>
<dbReference type="SMART" id="SM00734">
    <property type="entry name" value="ZnF_Rad18"/>
    <property type="match status" value="1"/>
</dbReference>
<evidence type="ECO:0000256" key="18">
    <source>
        <dbReference type="PROSITE-ProRule" id="PRU00175"/>
    </source>
</evidence>
<feature type="domain" description="RING-type" evidence="22">
    <location>
        <begin position="31"/>
        <end position="69"/>
    </location>
</feature>
<evidence type="ECO:0000256" key="6">
    <source>
        <dbReference type="ARBA" id="ARBA00015551"/>
    </source>
</evidence>
<dbReference type="EMBL" id="JAPZBQ010000005">
    <property type="protein sequence ID" value="KAJ5329490.1"/>
    <property type="molecule type" value="Genomic_DNA"/>
</dbReference>
<dbReference type="PROSITE" id="PS51908">
    <property type="entry name" value="ZF_UBZ4"/>
    <property type="match status" value="1"/>
</dbReference>
<evidence type="ECO:0000256" key="4">
    <source>
        <dbReference type="ARBA" id="ARBA00009506"/>
    </source>
</evidence>
<dbReference type="Gene3D" id="3.30.40.10">
    <property type="entry name" value="Zinc/RING finger domain, C3HC4 (zinc finger)"/>
    <property type="match status" value="1"/>
</dbReference>
<evidence type="ECO:0000256" key="9">
    <source>
        <dbReference type="ARBA" id="ARBA00022763"/>
    </source>
</evidence>
<dbReference type="InterPro" id="IPR013083">
    <property type="entry name" value="Znf_RING/FYVE/PHD"/>
</dbReference>
<gene>
    <name evidence="25" type="ORF">N7452_009880</name>
</gene>
<dbReference type="GO" id="GO:0006301">
    <property type="term" value="P:DNA damage tolerance"/>
    <property type="evidence" value="ECO:0007669"/>
    <property type="project" value="InterPro"/>
</dbReference>
<dbReference type="GO" id="GO:0006513">
    <property type="term" value="P:protein monoubiquitination"/>
    <property type="evidence" value="ECO:0007669"/>
    <property type="project" value="InterPro"/>
</dbReference>
<dbReference type="Pfam" id="PF13923">
    <property type="entry name" value="zf-C3HC4_2"/>
    <property type="match status" value="1"/>
</dbReference>
<sequence>MMDTSSEISDPTQWLETPLSLLAPLESALRCQVCKEFFDNPVITSCCHTFCSLCIRRCLSAEGKCPACRSPDQELKLRRNWAVQELVDAFQTARPSVLDFSRETAQLAQAEEQAGEPLHKKRKVTQVEEHVQTSETSSQGRRTRSQRHQLQAEESPAFDTSPQVIEDSQDEDEYVPDDGLVACPICNRKMKEEAVFPHLNVHQEGESPKKPPPAPSSFGSLRAPPKSLVLSGKPLERIPAINYSILKENALRKKLSDLGIPNWGPKQLLHRRHTEWMNLWNANCDSKIPKSKRELLQELDIWERTQGGLAAGPSPFVSNSNVMRKDFDAKEWSSSHDDDFKRLIANARKKAGVKANPATSESVPVPPPSEPPVNSSLVEPSLEAEPDQVIDLSG</sequence>
<dbReference type="SUPFAM" id="SSF57850">
    <property type="entry name" value="RING/U-box"/>
    <property type="match status" value="1"/>
</dbReference>
<evidence type="ECO:0000313" key="26">
    <source>
        <dbReference type="Proteomes" id="UP001147695"/>
    </source>
</evidence>
<evidence type="ECO:0000256" key="8">
    <source>
        <dbReference type="ARBA" id="ARBA00022723"/>
    </source>
</evidence>
<dbReference type="InterPro" id="IPR004580">
    <property type="entry name" value="Rad18_fungi"/>
</dbReference>
<comment type="caution">
    <text evidence="25">The sequence shown here is derived from an EMBL/GenBank/DDBJ whole genome shotgun (WGS) entry which is preliminary data.</text>
</comment>
<dbReference type="GO" id="GO:0008270">
    <property type="term" value="F:zinc ion binding"/>
    <property type="evidence" value="ECO:0007669"/>
    <property type="project" value="UniProtKB-KW"/>
</dbReference>
<keyword evidence="11 20" id="KW-0833">Ubl conjugation pathway</keyword>
<feature type="region of interest" description="Disordered" evidence="21">
    <location>
        <begin position="110"/>
        <end position="173"/>
    </location>
</feature>
<reference evidence="25" key="1">
    <citation type="submission" date="2022-12" db="EMBL/GenBank/DDBJ databases">
        <authorList>
            <person name="Petersen C."/>
        </authorList>
    </citation>
    <scope>NUCLEOTIDE SEQUENCE</scope>
    <source>
        <strain evidence="25">IBT 35673</strain>
    </source>
</reference>
<dbReference type="GO" id="GO:0061630">
    <property type="term" value="F:ubiquitin protein ligase activity"/>
    <property type="evidence" value="ECO:0007669"/>
    <property type="project" value="UniProtKB-UniRule"/>
</dbReference>